<evidence type="ECO:0000259" key="5">
    <source>
        <dbReference type="Pfam" id="PF21238"/>
    </source>
</evidence>
<evidence type="ECO:0000313" key="7">
    <source>
        <dbReference type="Proteomes" id="UP001108240"/>
    </source>
</evidence>
<dbReference type="InterPro" id="IPR048742">
    <property type="entry name" value="Pus10_N_euk"/>
</dbReference>
<proteinExistence type="predicted"/>
<dbReference type="OMA" id="XFNFSSS"/>
<dbReference type="GO" id="GO:0031119">
    <property type="term" value="P:tRNA pseudouridine synthesis"/>
    <property type="evidence" value="ECO:0007669"/>
    <property type="project" value="TreeGrafter"/>
</dbReference>
<accession>A0A8C1H7Y4</accession>
<reference evidence="6" key="1">
    <citation type="submission" date="2025-08" db="UniProtKB">
        <authorList>
            <consortium name="Ensembl"/>
        </authorList>
    </citation>
    <scope>IDENTIFICATION</scope>
</reference>
<dbReference type="AlphaFoldDB" id="A0A8C1H7Y4"/>
<sequence>MPGVRCSCVVRRCVISNIGPIFCIIRLFSKMHGCVIILTMENVLLCAFPQHSCWLYVKKQKSMCLGKDDVIQVKDGFKWGKIRQELGAAVVASSSCEVSVGFMRPETEEDCHFLANSCPDCFKPTKNKAVCFPMHYPCPPKKTNTRCTALDTTCLHTSVFIAGRYNKFSRELQQTPWVIDGERRMDGSVEELIAAPLLSSFRTDGNSTHPSNGNGSPLTAETLKSLPLTISDSGLRTINQSSDKIRVRDLQIVTREAMSRMKEGEEEKTKTYSALIWTQKAIDSTDLEFLGNIMVLLGFRICLSWTCEKRRADVCLHLPGSLKLCTQAGTYIKQFVHRDFGRTKPNLCDLMKTNTDIKNWFGCMMEMFRSSVDIDWPPAIPD</sequence>
<keyword evidence="7" id="KW-1185">Reference proteome</keyword>
<dbReference type="Ensembl" id="ENSCCRT00000033261.2">
    <property type="protein sequence ID" value="ENSCCRP00000030666.2"/>
    <property type="gene ID" value="ENSCCRG00000016540.2"/>
</dbReference>
<dbReference type="Pfam" id="PF21237">
    <property type="entry name" value="Pus10_N_euk"/>
    <property type="match status" value="1"/>
</dbReference>
<dbReference type="GO" id="GO:0160148">
    <property type="term" value="F:tRNA pseudouridine(55) synthase activity"/>
    <property type="evidence" value="ECO:0007669"/>
    <property type="project" value="UniProtKB-EC"/>
</dbReference>
<organism evidence="6 7">
    <name type="scientific">Cyprinus carpio carpio</name>
    <dbReference type="NCBI Taxonomy" id="630221"/>
    <lineage>
        <taxon>Eukaryota</taxon>
        <taxon>Metazoa</taxon>
        <taxon>Chordata</taxon>
        <taxon>Craniata</taxon>
        <taxon>Vertebrata</taxon>
        <taxon>Euteleostomi</taxon>
        <taxon>Actinopterygii</taxon>
        <taxon>Neopterygii</taxon>
        <taxon>Teleostei</taxon>
        <taxon>Ostariophysi</taxon>
        <taxon>Cypriniformes</taxon>
        <taxon>Cyprinidae</taxon>
        <taxon>Cyprininae</taxon>
        <taxon>Cyprinus</taxon>
    </lineage>
</organism>
<evidence type="ECO:0000256" key="3">
    <source>
        <dbReference type="ARBA" id="ARBA00023235"/>
    </source>
</evidence>
<feature type="domain" description="Pus10-like C-terminal" evidence="5">
    <location>
        <begin position="160"/>
        <end position="291"/>
    </location>
</feature>
<dbReference type="EC" id="5.4.99.25" evidence="1"/>
<evidence type="ECO:0000313" key="6">
    <source>
        <dbReference type="Ensembl" id="ENSCCRP00000030666.2"/>
    </source>
</evidence>
<name>A0A8C1H7Y4_CYPCA</name>
<protein>
    <recommendedName>
        <fullName evidence="1">tRNA pseudouridine(55) synthase</fullName>
        <ecNumber evidence="1">5.4.99.25</ecNumber>
    </recommendedName>
</protein>
<dbReference type="PANTHER" id="PTHR21568:SF0">
    <property type="entry name" value="TRNA PSEUDOURIDINE SYNTHASE PUS10"/>
    <property type="match status" value="1"/>
</dbReference>
<dbReference type="Proteomes" id="UP001108240">
    <property type="component" value="Unplaced"/>
</dbReference>
<feature type="domain" description="Pus10-like C-terminal" evidence="5">
    <location>
        <begin position="322"/>
        <end position="358"/>
    </location>
</feature>
<dbReference type="GeneTree" id="ENSGT00390000007529"/>
<evidence type="ECO:0000259" key="4">
    <source>
        <dbReference type="Pfam" id="PF21237"/>
    </source>
</evidence>
<evidence type="ECO:0000256" key="2">
    <source>
        <dbReference type="ARBA" id="ARBA00022694"/>
    </source>
</evidence>
<dbReference type="Gene3D" id="3.30.70.2510">
    <property type="match status" value="1"/>
</dbReference>
<evidence type="ECO:0000256" key="1">
    <source>
        <dbReference type="ARBA" id="ARBA00012787"/>
    </source>
</evidence>
<feature type="domain" description="Pus10 N-terminal eukaryotes" evidence="4">
    <location>
        <begin position="50"/>
        <end position="132"/>
    </location>
</feature>
<dbReference type="Pfam" id="PF21238">
    <property type="entry name" value="Pus10_C"/>
    <property type="match status" value="2"/>
</dbReference>
<reference evidence="6" key="2">
    <citation type="submission" date="2025-09" db="UniProtKB">
        <authorList>
            <consortium name="Ensembl"/>
        </authorList>
    </citation>
    <scope>IDENTIFICATION</scope>
</reference>
<dbReference type="InterPro" id="IPR048741">
    <property type="entry name" value="Pus10-like_C"/>
</dbReference>
<keyword evidence="3" id="KW-0413">Isomerase</keyword>
<dbReference type="InterPro" id="IPR039894">
    <property type="entry name" value="Pus10-like"/>
</dbReference>
<dbReference type="Gene3D" id="3.30.70.3190">
    <property type="match status" value="1"/>
</dbReference>
<dbReference type="PANTHER" id="PTHR21568">
    <property type="entry name" value="TRNA PSEUDOURIDINE SYNTHASE PUS10"/>
    <property type="match status" value="1"/>
</dbReference>
<keyword evidence="2" id="KW-0819">tRNA processing</keyword>